<dbReference type="PANTHER" id="PTHR35391">
    <property type="entry name" value="C2H2-TYPE DOMAIN-CONTAINING PROTEIN-RELATED"/>
    <property type="match status" value="1"/>
</dbReference>
<evidence type="ECO:0000313" key="3">
    <source>
        <dbReference type="Proteomes" id="UP001152130"/>
    </source>
</evidence>
<protein>
    <submittedName>
        <fullName evidence="2">Uncharacterized protein</fullName>
    </submittedName>
</protein>
<proteinExistence type="predicted"/>
<name>A0A9W8UFD2_9HYPO</name>
<accession>A0A9W8UFD2</accession>
<organism evidence="2 3">
    <name type="scientific">Fusarium irregulare</name>
    <dbReference type="NCBI Taxonomy" id="2494466"/>
    <lineage>
        <taxon>Eukaryota</taxon>
        <taxon>Fungi</taxon>
        <taxon>Dikarya</taxon>
        <taxon>Ascomycota</taxon>
        <taxon>Pezizomycotina</taxon>
        <taxon>Sordariomycetes</taxon>
        <taxon>Hypocreomycetidae</taxon>
        <taxon>Hypocreales</taxon>
        <taxon>Nectriaceae</taxon>
        <taxon>Fusarium</taxon>
        <taxon>Fusarium incarnatum-equiseti species complex</taxon>
    </lineage>
</organism>
<sequence length="300" mass="33591">MEYDQQPGLIASDVAKTLESFQNLEGLLSKAVGSNDVPEGANLNDFLLQMGNDLTRFKMWVGNQAAHQSGPSSLDYRLREAAHLKQQVIYLLKDIFESLQSAKSLAQDGAPFLEQSQEDGTDKIVQDDDSYFSPDPGEDDKSDCSDSDSNTLPRLSLSTILIDIAEAVDCLLRLSVAIANPAPHDRSRKLGTKPAESLSFYEPYELKDIAHVRNEFPSIANELAVALGMFITRRRQFFECRQAHHERFTSDEETDTYYTGLIQEDTLSENEMSQTMSAHHWFVPNTGQAKAARVWRSPPI</sequence>
<dbReference type="AlphaFoldDB" id="A0A9W8UFD2"/>
<feature type="region of interest" description="Disordered" evidence="1">
    <location>
        <begin position="114"/>
        <end position="150"/>
    </location>
</feature>
<comment type="caution">
    <text evidence="2">The sequence shown here is derived from an EMBL/GenBank/DDBJ whole genome shotgun (WGS) entry which is preliminary data.</text>
</comment>
<dbReference type="EMBL" id="JAPDHF010000002">
    <property type="protein sequence ID" value="KAJ4022608.1"/>
    <property type="molecule type" value="Genomic_DNA"/>
</dbReference>
<dbReference type="PANTHER" id="PTHR35391:SF7">
    <property type="entry name" value="C2H2-TYPE DOMAIN-CONTAINING PROTEIN"/>
    <property type="match status" value="1"/>
</dbReference>
<dbReference type="Proteomes" id="UP001152130">
    <property type="component" value="Unassembled WGS sequence"/>
</dbReference>
<gene>
    <name evidence="2" type="ORF">NW766_001650</name>
</gene>
<evidence type="ECO:0000256" key="1">
    <source>
        <dbReference type="SAM" id="MobiDB-lite"/>
    </source>
</evidence>
<evidence type="ECO:0000313" key="2">
    <source>
        <dbReference type="EMBL" id="KAJ4022608.1"/>
    </source>
</evidence>
<reference evidence="2" key="1">
    <citation type="submission" date="2022-10" db="EMBL/GenBank/DDBJ databases">
        <title>Fusarium specimens isolated from Avocado Roots.</title>
        <authorList>
            <person name="Stajich J."/>
            <person name="Roper C."/>
            <person name="Heimlech-Rivalta G."/>
        </authorList>
    </citation>
    <scope>NUCLEOTIDE SEQUENCE</scope>
    <source>
        <strain evidence="2">CF00143</strain>
    </source>
</reference>
<keyword evidence="3" id="KW-1185">Reference proteome</keyword>